<evidence type="ECO:0000256" key="1">
    <source>
        <dbReference type="SAM" id="MobiDB-lite"/>
    </source>
</evidence>
<gene>
    <name evidence="2" type="ORF">RUM43_004905</name>
</gene>
<evidence type="ECO:0000313" key="2">
    <source>
        <dbReference type="EMBL" id="KAK6643400.1"/>
    </source>
</evidence>
<feature type="compositionally biased region" description="Basic residues" evidence="1">
    <location>
        <begin position="54"/>
        <end position="65"/>
    </location>
</feature>
<evidence type="ECO:0000313" key="3">
    <source>
        <dbReference type="Proteomes" id="UP001372834"/>
    </source>
</evidence>
<dbReference type="EMBL" id="JAWJWE010000002">
    <property type="protein sequence ID" value="KAK6643400.1"/>
    <property type="molecule type" value="Genomic_DNA"/>
</dbReference>
<reference evidence="2 3" key="1">
    <citation type="submission" date="2023-10" db="EMBL/GenBank/DDBJ databases">
        <title>Genomes of two closely related lineages of the louse Polyplax serrata with different host specificities.</title>
        <authorList>
            <person name="Martinu J."/>
            <person name="Tarabai H."/>
            <person name="Stefka J."/>
            <person name="Hypsa V."/>
        </authorList>
    </citation>
    <scope>NUCLEOTIDE SEQUENCE [LARGE SCALE GENOMIC DNA]</scope>
    <source>
        <strain evidence="2">HR10_N</strain>
    </source>
</reference>
<sequence>MRMSPMKKKKKKNILAEKQDEYQKLLRDEYLKAQGRLREGGKIEQDGIFDLKRGGRRRRRRRRRKVESESKPNHCNKTVEIYEDVTSPEVTPENHGKPMLCSYRFRSFRGTPKDWILRIRFKKFKVGVLVNATTCDGGYMQTSMESVEWNFR</sequence>
<comment type="caution">
    <text evidence="2">The sequence shown here is derived from an EMBL/GenBank/DDBJ whole genome shotgun (WGS) entry which is preliminary data.</text>
</comment>
<accession>A0AAN8SEC7</accession>
<proteinExistence type="predicted"/>
<dbReference type="AlphaFoldDB" id="A0AAN8SEC7"/>
<protein>
    <submittedName>
        <fullName evidence="2">Uncharacterized protein</fullName>
    </submittedName>
</protein>
<feature type="region of interest" description="Disordered" evidence="1">
    <location>
        <begin position="54"/>
        <end position="73"/>
    </location>
</feature>
<dbReference type="Proteomes" id="UP001372834">
    <property type="component" value="Unassembled WGS sequence"/>
</dbReference>
<organism evidence="2 3">
    <name type="scientific">Polyplax serrata</name>
    <name type="common">Common mouse louse</name>
    <dbReference type="NCBI Taxonomy" id="468196"/>
    <lineage>
        <taxon>Eukaryota</taxon>
        <taxon>Metazoa</taxon>
        <taxon>Ecdysozoa</taxon>
        <taxon>Arthropoda</taxon>
        <taxon>Hexapoda</taxon>
        <taxon>Insecta</taxon>
        <taxon>Pterygota</taxon>
        <taxon>Neoptera</taxon>
        <taxon>Paraneoptera</taxon>
        <taxon>Psocodea</taxon>
        <taxon>Troctomorpha</taxon>
        <taxon>Phthiraptera</taxon>
        <taxon>Anoplura</taxon>
        <taxon>Polyplacidae</taxon>
        <taxon>Polyplax</taxon>
    </lineage>
</organism>
<name>A0AAN8SEC7_POLSC</name>